<dbReference type="EMBL" id="AODQ01000030">
    <property type="protein sequence ID" value="EMR03278.1"/>
    <property type="molecule type" value="Genomic_DNA"/>
</dbReference>
<evidence type="ECO:0000313" key="2">
    <source>
        <dbReference type="EMBL" id="EMR03278.1"/>
    </source>
</evidence>
<sequence length="247" mass="27978">MKRIHLISGPRNLSTALMYSFAQRPDMVVVDEPFYAHYLLHTGLEHPGREAVLASQAADPQQVIREVIFGDYPRPVVFFKNMAKHLQGFDFSFYAQLQNVFLIRDPARLIASFARVVPQLDEAEIGLRQACELFDDLRQKGHAPVVLNSDLLLEDPQQVLRKLCAALSIPFEPAMLQWPPGPRPEDGIWAPYWYAGVHKSRGFGPPPGPLTDFPDRYQPLLEEVLPFYEHLTQFALTPDSNATTVQS</sequence>
<dbReference type="SUPFAM" id="SSF52540">
    <property type="entry name" value="P-loop containing nucleoside triphosphate hydrolases"/>
    <property type="match status" value="1"/>
</dbReference>
<dbReference type="Gene3D" id="3.40.50.300">
    <property type="entry name" value="P-loop containing nucleotide triphosphate hydrolases"/>
    <property type="match status" value="1"/>
</dbReference>
<name>M7N3P2_9BACT</name>
<gene>
    <name evidence="2" type="ORF">ADICEAN_01597</name>
</gene>
<comment type="caution">
    <text evidence="2">The sequence shown here is derived from an EMBL/GenBank/DDBJ whole genome shotgun (WGS) entry which is preliminary data.</text>
</comment>
<dbReference type="InterPro" id="IPR027417">
    <property type="entry name" value="P-loop_NTPase"/>
</dbReference>
<accession>M7N3P2</accession>
<dbReference type="InterPro" id="IPR050571">
    <property type="entry name" value="Class-IV_PLP-Dep_Aminotrnsfr"/>
</dbReference>
<evidence type="ECO:0008006" key="4">
    <source>
        <dbReference type="Google" id="ProtNLM"/>
    </source>
</evidence>
<dbReference type="PATRIC" id="fig|1279009.4.peg.1619"/>
<proteinExistence type="inferred from homology"/>
<dbReference type="STRING" id="1279009.ADICEAN_01597"/>
<dbReference type="AlphaFoldDB" id="M7N3P2"/>
<reference evidence="2 3" key="1">
    <citation type="journal article" date="2013" name="Genome Announc.">
        <title>Draft Genome Sequence of Cesiribacter andamanensis Strain AMV16T, Isolated from a Soil Sample from a Mud Volcano in the Andaman Islands, India.</title>
        <authorList>
            <person name="Shivaji S."/>
            <person name="Ara S."/>
            <person name="Begum Z."/>
            <person name="Srinivas T.N."/>
            <person name="Singh A."/>
            <person name="Kumar Pinnaka A."/>
        </authorList>
    </citation>
    <scope>NUCLEOTIDE SEQUENCE [LARGE SCALE GENOMIC DNA]</scope>
    <source>
        <strain evidence="2 3">AMV16</strain>
    </source>
</reference>
<protein>
    <recommendedName>
        <fullName evidence="4">Sulfotransferase family protein</fullName>
    </recommendedName>
</protein>
<dbReference type="GO" id="GO:0019752">
    <property type="term" value="P:carboxylic acid metabolic process"/>
    <property type="evidence" value="ECO:0007669"/>
    <property type="project" value="TreeGrafter"/>
</dbReference>
<dbReference type="Pfam" id="PF19798">
    <property type="entry name" value="Sulfotransfer_5"/>
    <property type="match status" value="1"/>
</dbReference>
<dbReference type="PANTHER" id="PTHR42743:SF11">
    <property type="entry name" value="AMINODEOXYCHORISMATE LYASE"/>
    <property type="match status" value="1"/>
</dbReference>
<comment type="similarity">
    <text evidence="1">Belongs to the class-IV pyridoxal-phosphate-dependent aminotransferase family.</text>
</comment>
<dbReference type="PANTHER" id="PTHR42743">
    <property type="entry name" value="AMINO-ACID AMINOTRANSFERASE"/>
    <property type="match status" value="1"/>
</dbReference>
<organism evidence="2 3">
    <name type="scientific">Cesiribacter andamanensis AMV16</name>
    <dbReference type="NCBI Taxonomy" id="1279009"/>
    <lineage>
        <taxon>Bacteria</taxon>
        <taxon>Pseudomonadati</taxon>
        <taxon>Bacteroidota</taxon>
        <taxon>Cytophagia</taxon>
        <taxon>Cytophagales</taxon>
        <taxon>Cesiribacteraceae</taxon>
        <taxon>Cesiribacter</taxon>
    </lineage>
</organism>
<keyword evidence="3" id="KW-1185">Reference proteome</keyword>
<evidence type="ECO:0000256" key="1">
    <source>
        <dbReference type="ARBA" id="ARBA00009320"/>
    </source>
</evidence>
<evidence type="ECO:0000313" key="3">
    <source>
        <dbReference type="Proteomes" id="UP000011910"/>
    </source>
</evidence>
<dbReference type="RefSeq" id="WP_009194994.1">
    <property type="nucleotide sequence ID" value="NZ_AODQ01000030.1"/>
</dbReference>
<dbReference type="eggNOG" id="ENOG502Z954">
    <property type="taxonomic scope" value="Bacteria"/>
</dbReference>
<dbReference type="OrthoDB" id="272985at2"/>
<dbReference type="Proteomes" id="UP000011910">
    <property type="component" value="Unassembled WGS sequence"/>
</dbReference>